<dbReference type="EMBL" id="BAAAYR010000002">
    <property type="protein sequence ID" value="GAA3567792.1"/>
    <property type="molecule type" value="Genomic_DNA"/>
</dbReference>
<feature type="compositionally biased region" description="Low complexity" evidence="1">
    <location>
        <begin position="243"/>
        <end position="252"/>
    </location>
</feature>
<dbReference type="Proteomes" id="UP001500767">
    <property type="component" value="Unassembled WGS sequence"/>
</dbReference>
<evidence type="ECO:0000313" key="4">
    <source>
        <dbReference type="Proteomes" id="UP001500767"/>
    </source>
</evidence>
<dbReference type="SUPFAM" id="SSF56601">
    <property type="entry name" value="beta-lactamase/transpeptidase-like"/>
    <property type="match status" value="1"/>
</dbReference>
<sequence>MSGRVRLVAVTMAALVLGTAVGLLAGLRGPALGSATDGDPALARDVRASLTTDRGLTSISAARVQDGRLAFAGLGEVDGVPPTPGTPYELGSITKTFTAALLADAVTRGEVRLEDPVARFLPELSGTPAGASALRMLATHTAGLPPFPTSSAPAVAVRVVGNENPYAGTVAALLEATRGTEVEAPGTYRYSNLGMALLGHALARAAGVPSWPDLLRERILDPLGMRSTRIVEDPSRCRRARPARATTTAGRPRCGRVRPSRPRARRR</sequence>
<dbReference type="InterPro" id="IPR050491">
    <property type="entry name" value="AmpC-like"/>
</dbReference>
<organism evidence="3 4">
    <name type="scientific">Microlunatus spumicola</name>
    <dbReference type="NCBI Taxonomy" id="81499"/>
    <lineage>
        <taxon>Bacteria</taxon>
        <taxon>Bacillati</taxon>
        <taxon>Actinomycetota</taxon>
        <taxon>Actinomycetes</taxon>
        <taxon>Propionibacteriales</taxon>
        <taxon>Propionibacteriaceae</taxon>
        <taxon>Microlunatus</taxon>
    </lineage>
</organism>
<dbReference type="RefSeq" id="WP_204910383.1">
    <property type="nucleotide sequence ID" value="NZ_BAAAYR010000002.1"/>
</dbReference>
<accession>A0ABP6XIW4</accession>
<evidence type="ECO:0000313" key="3">
    <source>
        <dbReference type="EMBL" id="GAA3567792.1"/>
    </source>
</evidence>
<comment type="caution">
    <text evidence="3">The sequence shown here is derived from an EMBL/GenBank/DDBJ whole genome shotgun (WGS) entry which is preliminary data.</text>
</comment>
<dbReference type="InterPro" id="IPR001466">
    <property type="entry name" value="Beta-lactam-related"/>
</dbReference>
<feature type="domain" description="Beta-lactamase-related" evidence="2">
    <location>
        <begin position="51"/>
        <end position="252"/>
    </location>
</feature>
<dbReference type="InterPro" id="IPR012338">
    <property type="entry name" value="Beta-lactam/transpept-like"/>
</dbReference>
<name>A0ABP6XIW4_9ACTN</name>
<protein>
    <recommendedName>
        <fullName evidence="2">Beta-lactamase-related domain-containing protein</fullName>
    </recommendedName>
</protein>
<feature type="compositionally biased region" description="Basic residues" evidence="1">
    <location>
        <begin position="253"/>
        <end position="267"/>
    </location>
</feature>
<dbReference type="Pfam" id="PF00144">
    <property type="entry name" value="Beta-lactamase"/>
    <property type="match status" value="1"/>
</dbReference>
<reference evidence="4" key="1">
    <citation type="journal article" date="2019" name="Int. J. Syst. Evol. Microbiol.">
        <title>The Global Catalogue of Microorganisms (GCM) 10K type strain sequencing project: providing services to taxonomists for standard genome sequencing and annotation.</title>
        <authorList>
            <consortium name="The Broad Institute Genomics Platform"/>
            <consortium name="The Broad Institute Genome Sequencing Center for Infectious Disease"/>
            <person name="Wu L."/>
            <person name="Ma J."/>
        </authorList>
    </citation>
    <scope>NUCLEOTIDE SEQUENCE [LARGE SCALE GENOMIC DNA]</scope>
    <source>
        <strain evidence="4">JCM 16540</strain>
    </source>
</reference>
<keyword evidence="4" id="KW-1185">Reference proteome</keyword>
<gene>
    <name evidence="3" type="ORF">GCM10022197_24970</name>
</gene>
<evidence type="ECO:0000256" key="1">
    <source>
        <dbReference type="SAM" id="MobiDB-lite"/>
    </source>
</evidence>
<proteinExistence type="predicted"/>
<feature type="region of interest" description="Disordered" evidence="1">
    <location>
        <begin position="234"/>
        <end position="267"/>
    </location>
</feature>
<dbReference type="PANTHER" id="PTHR46825">
    <property type="entry name" value="D-ALANYL-D-ALANINE-CARBOXYPEPTIDASE/ENDOPEPTIDASE AMPH"/>
    <property type="match status" value="1"/>
</dbReference>
<evidence type="ECO:0000259" key="2">
    <source>
        <dbReference type="Pfam" id="PF00144"/>
    </source>
</evidence>
<dbReference type="PANTHER" id="PTHR46825:SF8">
    <property type="entry name" value="BETA-LACTAMASE-RELATED"/>
    <property type="match status" value="1"/>
</dbReference>
<dbReference type="Gene3D" id="3.40.710.10">
    <property type="entry name" value="DD-peptidase/beta-lactamase superfamily"/>
    <property type="match status" value="1"/>
</dbReference>